<gene>
    <name evidence="2" type="ORF">FBUS_04264</name>
</gene>
<keyword evidence="3" id="KW-1185">Reference proteome</keyword>
<protein>
    <submittedName>
        <fullName evidence="2">Uncharacterized protein</fullName>
    </submittedName>
</protein>
<evidence type="ECO:0000313" key="2">
    <source>
        <dbReference type="EMBL" id="KAA0184430.1"/>
    </source>
</evidence>
<name>A0A8E0VF76_9TREM</name>
<proteinExistence type="predicted"/>
<feature type="region of interest" description="Disordered" evidence="1">
    <location>
        <begin position="30"/>
        <end position="54"/>
    </location>
</feature>
<evidence type="ECO:0000313" key="3">
    <source>
        <dbReference type="Proteomes" id="UP000728185"/>
    </source>
</evidence>
<dbReference type="EMBL" id="LUCM01011113">
    <property type="protein sequence ID" value="KAA0184430.1"/>
    <property type="molecule type" value="Genomic_DNA"/>
</dbReference>
<dbReference type="Proteomes" id="UP000728185">
    <property type="component" value="Unassembled WGS sequence"/>
</dbReference>
<evidence type="ECO:0000256" key="1">
    <source>
        <dbReference type="SAM" id="MobiDB-lite"/>
    </source>
</evidence>
<reference evidence="2" key="1">
    <citation type="submission" date="2019-05" db="EMBL/GenBank/DDBJ databases">
        <title>Annotation for the trematode Fasciolopsis buski.</title>
        <authorList>
            <person name="Choi Y.-J."/>
        </authorList>
    </citation>
    <scope>NUCLEOTIDE SEQUENCE</scope>
    <source>
        <strain evidence="2">HT</strain>
        <tissue evidence="2">Whole worm</tissue>
    </source>
</reference>
<organism evidence="2 3">
    <name type="scientific">Fasciolopsis buskii</name>
    <dbReference type="NCBI Taxonomy" id="27845"/>
    <lineage>
        <taxon>Eukaryota</taxon>
        <taxon>Metazoa</taxon>
        <taxon>Spiralia</taxon>
        <taxon>Lophotrochozoa</taxon>
        <taxon>Platyhelminthes</taxon>
        <taxon>Trematoda</taxon>
        <taxon>Digenea</taxon>
        <taxon>Plagiorchiida</taxon>
        <taxon>Echinostomata</taxon>
        <taxon>Echinostomatoidea</taxon>
        <taxon>Fasciolidae</taxon>
        <taxon>Fasciolopsis</taxon>
    </lineage>
</organism>
<comment type="caution">
    <text evidence="2">The sequence shown here is derived from an EMBL/GenBank/DDBJ whole genome shotgun (WGS) entry which is preliminary data.</text>
</comment>
<sequence>MSGETDLYFFYRSPRNHGGPWTVGYSPRTSNDLHLDVPEDDSDGQNGSDTGVEPVIASPKPEILQLSSSTTNQAISNQSNRIPPFVLSRQQQERYFRWMDLSCHILSQLGERMHTSHRLSRVRRPRYLDYQLDATWEELTGDACLAPRDWQTPGVRSAYEAWLQVRP</sequence>
<dbReference type="AlphaFoldDB" id="A0A8E0VF76"/>
<accession>A0A8E0VF76</accession>
<dbReference type="OrthoDB" id="6255654at2759"/>